<evidence type="ECO:0000313" key="2">
    <source>
        <dbReference type="EMBL" id="SIR01807.1"/>
    </source>
</evidence>
<gene>
    <name evidence="2" type="ORF">SAMN05421647_11431</name>
</gene>
<evidence type="ECO:0000313" key="3">
    <source>
        <dbReference type="Proteomes" id="UP000186895"/>
    </source>
</evidence>
<organism evidence="2 3">
    <name type="scientific">Marinobacterium stanieri</name>
    <dbReference type="NCBI Taxonomy" id="49186"/>
    <lineage>
        <taxon>Bacteria</taxon>
        <taxon>Pseudomonadati</taxon>
        <taxon>Pseudomonadota</taxon>
        <taxon>Gammaproteobacteria</taxon>
        <taxon>Oceanospirillales</taxon>
        <taxon>Oceanospirillaceae</taxon>
        <taxon>Marinobacterium</taxon>
    </lineage>
</organism>
<sequence length="186" mass="20374">MKRMLGFGVLVVLATGCVPTDVVSFSSRSALPDRVVEVDAYWVEAPAGTLKIALSHVTREMGLTLSYNAEREWDYQGGALKGSPEAIVKAMTQGLPVTSERDGKTIVVSQKWSIQPGMSLKGQLQSWASQSNWTVVWDSEDDLTPQVSAQFIGKFDMAAEQLFLSLRAAGSDLEPQFYSNRTVVVR</sequence>
<protein>
    <submittedName>
        <fullName evidence="2">Toxin co-regulated pilus biosynthesis protein Q</fullName>
    </submittedName>
</protein>
<dbReference type="PROSITE" id="PS51257">
    <property type="entry name" value="PROKAR_LIPOPROTEIN"/>
    <property type="match status" value="1"/>
</dbReference>
<feature type="domain" description="Toxin co-regulated pilus biosynthesis protein Q C-terminal" evidence="1">
    <location>
        <begin position="110"/>
        <end position="185"/>
    </location>
</feature>
<dbReference type="Gene3D" id="3.55.50.70">
    <property type="match status" value="1"/>
</dbReference>
<dbReference type="AlphaFoldDB" id="A0A1N6XHQ2"/>
<proteinExistence type="predicted"/>
<dbReference type="Proteomes" id="UP000186895">
    <property type="component" value="Unassembled WGS sequence"/>
</dbReference>
<dbReference type="InterPro" id="IPR018927">
    <property type="entry name" value="Pilus_synth_Q_C"/>
</dbReference>
<keyword evidence="3" id="KW-1185">Reference proteome</keyword>
<dbReference type="RefSeq" id="WP_083703188.1">
    <property type="nucleotide sequence ID" value="NZ_FTMN01000014.1"/>
</dbReference>
<dbReference type="EMBL" id="FTMN01000014">
    <property type="protein sequence ID" value="SIR01807.1"/>
    <property type="molecule type" value="Genomic_DNA"/>
</dbReference>
<dbReference type="Pfam" id="PF10671">
    <property type="entry name" value="TcpQ"/>
    <property type="match status" value="1"/>
</dbReference>
<evidence type="ECO:0000259" key="1">
    <source>
        <dbReference type="Pfam" id="PF10671"/>
    </source>
</evidence>
<dbReference type="STRING" id="49186.SAMN05421647_11431"/>
<reference evidence="2 3" key="1">
    <citation type="submission" date="2017-01" db="EMBL/GenBank/DDBJ databases">
        <authorList>
            <person name="Mah S.A."/>
            <person name="Swanson W.J."/>
            <person name="Moy G.W."/>
            <person name="Vacquier V.D."/>
        </authorList>
    </citation>
    <scope>NUCLEOTIDE SEQUENCE [LARGE SCALE GENOMIC DNA]</scope>
    <source>
        <strain evidence="2 3">DSM 7027</strain>
    </source>
</reference>
<name>A0A1N6XHQ2_9GAMM</name>
<accession>A0A1N6XHQ2</accession>